<evidence type="ECO:0000256" key="1">
    <source>
        <dbReference type="ARBA" id="ARBA00004141"/>
    </source>
</evidence>
<keyword evidence="2 6" id="KW-0812">Transmembrane</keyword>
<protein>
    <recommendedName>
        <fullName evidence="7">Cation efflux protein transmembrane domain-containing protein</fullName>
    </recommendedName>
</protein>
<keyword evidence="3" id="KW-0813">Transport</keyword>
<keyword evidence="3" id="KW-0862">Zinc</keyword>
<dbReference type="GO" id="GO:0005385">
    <property type="term" value="F:zinc ion transmembrane transporter activity"/>
    <property type="evidence" value="ECO:0007669"/>
    <property type="project" value="TreeGrafter"/>
</dbReference>
<feature type="domain" description="Cation efflux protein transmembrane" evidence="7">
    <location>
        <begin position="119"/>
        <end position="172"/>
    </location>
</feature>
<dbReference type="InterPro" id="IPR050681">
    <property type="entry name" value="CDF/SLC30A"/>
</dbReference>
<evidence type="ECO:0000313" key="8">
    <source>
        <dbReference type="EMBL" id="KAJ8966677.1"/>
    </source>
</evidence>
<evidence type="ECO:0000256" key="2">
    <source>
        <dbReference type="ARBA" id="ARBA00022692"/>
    </source>
</evidence>
<reference evidence="8" key="1">
    <citation type="journal article" date="2023" name="Insect Mol. Biol.">
        <title>Genome sequencing provides insights into the evolution of gene families encoding plant cell wall-degrading enzymes in longhorned beetles.</title>
        <authorList>
            <person name="Shin N.R."/>
            <person name="Okamura Y."/>
            <person name="Kirsch R."/>
            <person name="Pauchet Y."/>
        </authorList>
    </citation>
    <scope>NUCLEOTIDE SEQUENCE</scope>
    <source>
        <strain evidence="8">RBIC_L_NR</strain>
    </source>
</reference>
<dbReference type="Gene3D" id="1.20.1510.10">
    <property type="entry name" value="Cation efflux protein transmembrane domain"/>
    <property type="match status" value="1"/>
</dbReference>
<sequence>MDMDRCEHYIDGDDENLLLDDENKEKKCVRCRKQINLWMNGDNTANINWTRTQQNMNGSFLNDEPTPIMSTIIDEYSGNLEDSPLLINDCYKEQDNKEFHCHDFAVQAEDGMAWKKLLSVLLLCCLFMIAELVGGYFSGSIAIMTDAAHLLSDCLGFFISLIAIWVGRKSPD</sequence>
<accession>A0AAV8ZQK9</accession>
<comment type="caution">
    <text evidence="8">The sequence shown here is derived from an EMBL/GenBank/DDBJ whole genome shotgun (WGS) entry which is preliminary data.</text>
</comment>
<keyword evidence="5 6" id="KW-0472">Membrane</keyword>
<dbReference type="Proteomes" id="UP001162156">
    <property type="component" value="Unassembled WGS sequence"/>
</dbReference>
<dbReference type="AlphaFoldDB" id="A0AAV8ZQK9"/>
<dbReference type="EMBL" id="JANEYF010000955">
    <property type="protein sequence ID" value="KAJ8966677.1"/>
    <property type="molecule type" value="Genomic_DNA"/>
</dbReference>
<feature type="transmembrane region" description="Helical" evidence="6">
    <location>
        <begin position="117"/>
        <end position="137"/>
    </location>
</feature>
<evidence type="ECO:0000313" key="9">
    <source>
        <dbReference type="Proteomes" id="UP001162156"/>
    </source>
</evidence>
<evidence type="ECO:0000256" key="3">
    <source>
        <dbReference type="ARBA" id="ARBA00022906"/>
    </source>
</evidence>
<keyword evidence="3" id="KW-0406">Ion transport</keyword>
<comment type="subcellular location">
    <subcellularLocation>
        <location evidence="1">Membrane</location>
        <topology evidence="1">Multi-pass membrane protein</topology>
    </subcellularLocation>
</comment>
<name>A0AAV8ZQK9_9CUCU</name>
<proteinExistence type="predicted"/>
<dbReference type="InterPro" id="IPR027469">
    <property type="entry name" value="Cation_efflux_TMD_sf"/>
</dbReference>
<dbReference type="GO" id="GO:0010043">
    <property type="term" value="P:response to zinc ion"/>
    <property type="evidence" value="ECO:0007669"/>
    <property type="project" value="TreeGrafter"/>
</dbReference>
<organism evidence="8 9">
    <name type="scientific">Rhamnusium bicolor</name>
    <dbReference type="NCBI Taxonomy" id="1586634"/>
    <lineage>
        <taxon>Eukaryota</taxon>
        <taxon>Metazoa</taxon>
        <taxon>Ecdysozoa</taxon>
        <taxon>Arthropoda</taxon>
        <taxon>Hexapoda</taxon>
        <taxon>Insecta</taxon>
        <taxon>Pterygota</taxon>
        <taxon>Neoptera</taxon>
        <taxon>Endopterygota</taxon>
        <taxon>Coleoptera</taxon>
        <taxon>Polyphaga</taxon>
        <taxon>Cucujiformia</taxon>
        <taxon>Chrysomeloidea</taxon>
        <taxon>Cerambycidae</taxon>
        <taxon>Lepturinae</taxon>
        <taxon>Rhagiini</taxon>
        <taxon>Rhamnusium</taxon>
    </lineage>
</organism>
<evidence type="ECO:0000256" key="6">
    <source>
        <dbReference type="SAM" id="Phobius"/>
    </source>
</evidence>
<keyword evidence="9" id="KW-1185">Reference proteome</keyword>
<dbReference type="Pfam" id="PF01545">
    <property type="entry name" value="Cation_efflux"/>
    <property type="match status" value="1"/>
</dbReference>
<dbReference type="GO" id="GO:0005886">
    <property type="term" value="C:plasma membrane"/>
    <property type="evidence" value="ECO:0007669"/>
    <property type="project" value="TreeGrafter"/>
</dbReference>
<evidence type="ECO:0000256" key="4">
    <source>
        <dbReference type="ARBA" id="ARBA00022989"/>
    </source>
</evidence>
<keyword evidence="4 6" id="KW-1133">Transmembrane helix</keyword>
<evidence type="ECO:0000256" key="5">
    <source>
        <dbReference type="ARBA" id="ARBA00023136"/>
    </source>
</evidence>
<dbReference type="PANTHER" id="PTHR11562">
    <property type="entry name" value="CATION EFFLUX PROTEIN/ ZINC TRANSPORTER"/>
    <property type="match status" value="1"/>
</dbReference>
<evidence type="ECO:0000259" key="7">
    <source>
        <dbReference type="Pfam" id="PF01545"/>
    </source>
</evidence>
<dbReference type="SUPFAM" id="SSF161111">
    <property type="entry name" value="Cation efflux protein transmembrane domain-like"/>
    <property type="match status" value="1"/>
</dbReference>
<keyword evidence="3" id="KW-0864">Zinc transport</keyword>
<feature type="transmembrane region" description="Helical" evidence="6">
    <location>
        <begin position="149"/>
        <end position="167"/>
    </location>
</feature>
<gene>
    <name evidence="8" type="ORF">NQ314_003374</name>
</gene>
<dbReference type="InterPro" id="IPR058533">
    <property type="entry name" value="Cation_efflux_TM"/>
</dbReference>
<dbReference type="PANTHER" id="PTHR11562:SF17">
    <property type="entry name" value="RE54080P-RELATED"/>
    <property type="match status" value="1"/>
</dbReference>